<feature type="region of interest" description="Disordered" evidence="1">
    <location>
        <begin position="30"/>
        <end position="61"/>
    </location>
</feature>
<comment type="caution">
    <text evidence="2">The sequence shown here is derived from an EMBL/GenBank/DDBJ whole genome shotgun (WGS) entry which is preliminary data.</text>
</comment>
<gene>
    <name evidence="2" type="ORF">C8A00DRAFT_34288</name>
</gene>
<evidence type="ECO:0000256" key="1">
    <source>
        <dbReference type="SAM" id="MobiDB-lite"/>
    </source>
</evidence>
<reference evidence="2" key="2">
    <citation type="submission" date="2023-05" db="EMBL/GenBank/DDBJ databases">
        <authorList>
            <consortium name="Lawrence Berkeley National Laboratory"/>
            <person name="Steindorff A."/>
            <person name="Hensen N."/>
            <person name="Bonometti L."/>
            <person name="Westerberg I."/>
            <person name="Brannstrom I.O."/>
            <person name="Guillou S."/>
            <person name="Cros-Aarteil S."/>
            <person name="Calhoun S."/>
            <person name="Haridas S."/>
            <person name="Kuo A."/>
            <person name="Mondo S."/>
            <person name="Pangilinan J."/>
            <person name="Riley R."/>
            <person name="Labutti K."/>
            <person name="Andreopoulos B."/>
            <person name="Lipzen A."/>
            <person name="Chen C."/>
            <person name="Yanf M."/>
            <person name="Daum C."/>
            <person name="Ng V."/>
            <person name="Clum A."/>
            <person name="Ohm R."/>
            <person name="Martin F."/>
            <person name="Silar P."/>
            <person name="Natvig D."/>
            <person name="Lalanne C."/>
            <person name="Gautier V."/>
            <person name="Ament-Velasquez S.L."/>
            <person name="Kruys A."/>
            <person name="Hutchinson M.I."/>
            <person name="Powell A.J."/>
            <person name="Barry K."/>
            <person name="Miller A.N."/>
            <person name="Grigoriev I.V."/>
            <person name="Debuchy R."/>
            <person name="Gladieux P."/>
            <person name="Thoren M.H."/>
            <person name="Johannesson H."/>
        </authorList>
    </citation>
    <scope>NUCLEOTIDE SEQUENCE</scope>
    <source>
        <strain evidence="2">CBS 538.74</strain>
    </source>
</reference>
<feature type="region of interest" description="Disordered" evidence="1">
    <location>
        <begin position="194"/>
        <end position="215"/>
    </location>
</feature>
<accession>A0AAN6VMI6</accession>
<organism evidence="2 3">
    <name type="scientific">Chaetomidium leptoderma</name>
    <dbReference type="NCBI Taxonomy" id="669021"/>
    <lineage>
        <taxon>Eukaryota</taxon>
        <taxon>Fungi</taxon>
        <taxon>Dikarya</taxon>
        <taxon>Ascomycota</taxon>
        <taxon>Pezizomycotina</taxon>
        <taxon>Sordariomycetes</taxon>
        <taxon>Sordariomycetidae</taxon>
        <taxon>Sordariales</taxon>
        <taxon>Chaetomiaceae</taxon>
        <taxon>Chaetomidium</taxon>
    </lineage>
</organism>
<dbReference type="Proteomes" id="UP001302745">
    <property type="component" value="Unassembled WGS sequence"/>
</dbReference>
<reference evidence="2" key="1">
    <citation type="journal article" date="2023" name="Mol. Phylogenet. Evol.">
        <title>Genome-scale phylogeny and comparative genomics of the fungal order Sordariales.</title>
        <authorList>
            <person name="Hensen N."/>
            <person name="Bonometti L."/>
            <person name="Westerberg I."/>
            <person name="Brannstrom I.O."/>
            <person name="Guillou S."/>
            <person name="Cros-Aarteil S."/>
            <person name="Calhoun S."/>
            <person name="Haridas S."/>
            <person name="Kuo A."/>
            <person name="Mondo S."/>
            <person name="Pangilinan J."/>
            <person name="Riley R."/>
            <person name="LaButti K."/>
            <person name="Andreopoulos B."/>
            <person name="Lipzen A."/>
            <person name="Chen C."/>
            <person name="Yan M."/>
            <person name="Daum C."/>
            <person name="Ng V."/>
            <person name="Clum A."/>
            <person name="Steindorff A."/>
            <person name="Ohm R.A."/>
            <person name="Martin F."/>
            <person name="Silar P."/>
            <person name="Natvig D.O."/>
            <person name="Lalanne C."/>
            <person name="Gautier V."/>
            <person name="Ament-Velasquez S.L."/>
            <person name="Kruys A."/>
            <person name="Hutchinson M.I."/>
            <person name="Powell A.J."/>
            <person name="Barry K."/>
            <person name="Miller A.N."/>
            <person name="Grigoriev I.V."/>
            <person name="Debuchy R."/>
            <person name="Gladieux P."/>
            <person name="Hiltunen Thoren M."/>
            <person name="Johannesson H."/>
        </authorList>
    </citation>
    <scope>NUCLEOTIDE SEQUENCE</scope>
    <source>
        <strain evidence="2">CBS 538.74</strain>
    </source>
</reference>
<evidence type="ECO:0000313" key="3">
    <source>
        <dbReference type="Proteomes" id="UP001302745"/>
    </source>
</evidence>
<sequence>MLMTAAPLNELIPPQLHDQERQMTGLTLHYASPRGSVPLKKAKDDLERAPAPPLDGPLRQRMFPKTYRNNEGTRDNRRENFEAWEIQRPGADGPGDGRLYEYPAKTLEQPTPFSSDFKFGRRPATLAQVRRRAPNDVQNYREDWRRPPNDPGPIRTVTNGDGQMVGAMYHPEGNPRGYERARLEPLNKQSRTELARHEDKKTGCRANNLATTRIG</sequence>
<proteinExistence type="predicted"/>
<dbReference type="AlphaFoldDB" id="A0AAN6VMI6"/>
<protein>
    <submittedName>
        <fullName evidence="2">Uncharacterized protein</fullName>
    </submittedName>
</protein>
<keyword evidence="3" id="KW-1185">Reference proteome</keyword>
<evidence type="ECO:0000313" key="2">
    <source>
        <dbReference type="EMBL" id="KAK4152956.1"/>
    </source>
</evidence>
<name>A0AAN6VMI6_9PEZI</name>
<feature type="region of interest" description="Disordered" evidence="1">
    <location>
        <begin position="140"/>
        <end position="163"/>
    </location>
</feature>
<dbReference type="EMBL" id="MU856955">
    <property type="protein sequence ID" value="KAK4152956.1"/>
    <property type="molecule type" value="Genomic_DNA"/>
</dbReference>